<organism evidence="1 2">
    <name type="scientific">Rubricoccus marinus</name>
    <dbReference type="NCBI Taxonomy" id="716817"/>
    <lineage>
        <taxon>Bacteria</taxon>
        <taxon>Pseudomonadati</taxon>
        <taxon>Rhodothermota</taxon>
        <taxon>Rhodothermia</taxon>
        <taxon>Rhodothermales</taxon>
        <taxon>Rubricoccaceae</taxon>
        <taxon>Rubricoccus</taxon>
    </lineage>
</organism>
<dbReference type="EMBL" id="MQWB01000001">
    <property type="protein sequence ID" value="OZC04133.1"/>
    <property type="molecule type" value="Genomic_DNA"/>
</dbReference>
<reference evidence="1 2" key="1">
    <citation type="submission" date="2016-11" db="EMBL/GenBank/DDBJ databases">
        <title>Study of marine rhodopsin-containing bacteria.</title>
        <authorList>
            <person name="Yoshizawa S."/>
            <person name="Kumagai Y."/>
            <person name="Kogure K."/>
        </authorList>
    </citation>
    <scope>NUCLEOTIDE SEQUENCE [LARGE SCALE GENOMIC DNA]</scope>
    <source>
        <strain evidence="1 2">SG-29</strain>
    </source>
</reference>
<comment type="caution">
    <text evidence="1">The sequence shown here is derived from an EMBL/GenBank/DDBJ whole genome shotgun (WGS) entry which is preliminary data.</text>
</comment>
<name>A0A259U256_9BACT</name>
<dbReference type="InParanoid" id="A0A259U256"/>
<sequence>MGFGDELLPVWPNARGQRTPLGAVQALATQRQVAGPIGTVRAGTPLCASTKPLAPDRDLAAECRFEREVFRTESISSNPEAQTWEQI</sequence>
<accession>A0A259U256</accession>
<dbReference type="AlphaFoldDB" id="A0A259U256"/>
<proteinExistence type="predicted"/>
<gene>
    <name evidence="1" type="ORF">BSZ36_14765</name>
</gene>
<dbReference type="Proteomes" id="UP000216446">
    <property type="component" value="Unassembled WGS sequence"/>
</dbReference>
<evidence type="ECO:0000313" key="1">
    <source>
        <dbReference type="EMBL" id="OZC04133.1"/>
    </source>
</evidence>
<evidence type="ECO:0000313" key="2">
    <source>
        <dbReference type="Proteomes" id="UP000216446"/>
    </source>
</evidence>
<protein>
    <submittedName>
        <fullName evidence="1">Uncharacterized protein</fullName>
    </submittedName>
</protein>
<keyword evidence="2" id="KW-1185">Reference proteome</keyword>